<dbReference type="PANTHER" id="PTHR12138:SF135">
    <property type="entry name" value="SAM DOMAIN-CONTAINING PROTEIN"/>
    <property type="match status" value="1"/>
</dbReference>
<dbReference type="PANTHER" id="PTHR12138">
    <property type="entry name" value="PRIMATE-EXPANDED PROTEIN FAMILY"/>
    <property type="match status" value="1"/>
</dbReference>
<dbReference type="GeneTree" id="ENSGT01150000286943"/>
<organism evidence="2 3">
    <name type="scientific">Papio anubis</name>
    <name type="common">Olive baboon</name>
    <dbReference type="NCBI Taxonomy" id="9555"/>
    <lineage>
        <taxon>Eukaryota</taxon>
        <taxon>Metazoa</taxon>
        <taxon>Chordata</taxon>
        <taxon>Craniata</taxon>
        <taxon>Vertebrata</taxon>
        <taxon>Euteleostomi</taxon>
        <taxon>Mammalia</taxon>
        <taxon>Eutheria</taxon>
        <taxon>Euarchontoglires</taxon>
        <taxon>Primates</taxon>
        <taxon>Haplorrhini</taxon>
        <taxon>Catarrhini</taxon>
        <taxon>Cercopithecidae</taxon>
        <taxon>Cercopithecinae</taxon>
        <taxon>Papio</taxon>
    </lineage>
</organism>
<keyword evidence="1" id="KW-1133">Transmembrane helix</keyword>
<accession>A0A8I5MYD6</accession>
<dbReference type="Proteomes" id="UP000028761">
    <property type="component" value="Chromosome 1"/>
</dbReference>
<dbReference type="Ensembl" id="ENSPANT00000069098.1">
    <property type="protein sequence ID" value="ENSPANP00000051057.1"/>
    <property type="gene ID" value="ENSPANG00000045963.1"/>
</dbReference>
<evidence type="ECO:0000256" key="1">
    <source>
        <dbReference type="SAM" id="Phobius"/>
    </source>
</evidence>
<proteinExistence type="predicted"/>
<dbReference type="PRINTS" id="PR02045">
    <property type="entry name" value="F138DOMAIN"/>
</dbReference>
<reference evidence="2" key="2">
    <citation type="submission" date="2025-08" db="UniProtKB">
        <authorList>
            <consortium name="Ensembl"/>
        </authorList>
    </citation>
    <scope>IDENTIFICATION</scope>
</reference>
<sequence length="160" mass="17828">NQPGQHGETLSLQKQNRTRISQGLALSPRLEWHDLDSLQLLPPRLPGSQAQVILPLQSPEATGTTGECHHAWLISFLFFFFFFFFFFLRWSLALSPRQECRGTILAHCNVCLLGSSDSSASASQVAGTIGVRHHAQLIFIFLVETGFHYVGQDGLDFLTS</sequence>
<name>A0A8I5MYD6_PAPAN</name>
<evidence type="ECO:0000313" key="3">
    <source>
        <dbReference type="Proteomes" id="UP000028761"/>
    </source>
</evidence>
<feature type="transmembrane region" description="Helical" evidence="1">
    <location>
        <begin position="69"/>
        <end position="88"/>
    </location>
</feature>
<keyword evidence="1" id="KW-0472">Membrane</keyword>
<evidence type="ECO:0000313" key="2">
    <source>
        <dbReference type="Ensembl" id="ENSPANP00000051057.1"/>
    </source>
</evidence>
<dbReference type="AlphaFoldDB" id="A0A8I5MYD6"/>
<reference evidence="2 3" key="1">
    <citation type="submission" date="2012-03" db="EMBL/GenBank/DDBJ databases">
        <title>Whole Genome Assembly of Papio anubis.</title>
        <authorList>
            <person name="Liu Y.L."/>
            <person name="Abraham K.A."/>
            <person name="Akbar H.A."/>
            <person name="Ali S.A."/>
            <person name="Anosike U.A."/>
            <person name="Aqrawi P.A."/>
            <person name="Arias F.A."/>
            <person name="Attaway T.A."/>
            <person name="Awwad R.A."/>
            <person name="Babu C.B."/>
            <person name="Bandaranaike D.B."/>
            <person name="Battles P.B."/>
            <person name="Bell A.B."/>
            <person name="Beltran B.B."/>
            <person name="Berhane-Mersha D.B."/>
            <person name="Bess C.B."/>
            <person name="Bickham C.B."/>
            <person name="Bolden T.B."/>
            <person name="Carter K.C."/>
            <person name="Chau D.C."/>
            <person name="Chavez A.C."/>
            <person name="Clerc-Blankenburg K.C."/>
            <person name="Coyle M.C."/>
            <person name="Dao M.D."/>
            <person name="Davila M.L.D."/>
            <person name="Davy-Carroll L.D."/>
            <person name="Denson S.D."/>
            <person name="Dinh H.D."/>
            <person name="Fernandez S.F."/>
            <person name="Fernando P.F."/>
            <person name="Forbes L.F."/>
            <person name="Francis C.F."/>
            <person name="Francisco L.F."/>
            <person name="Fu Q.F."/>
            <person name="Garcia-Iii R.G."/>
            <person name="Garrett T.G."/>
            <person name="Gross S.G."/>
            <person name="Gubbala S.G."/>
            <person name="Hirani K.H."/>
            <person name="Hogues M.H."/>
            <person name="Hollins B.H."/>
            <person name="Jackson L.J."/>
            <person name="Javaid M.J."/>
            <person name="Jhangiani S.J."/>
            <person name="Johnson A.J."/>
            <person name="Johnson B.J."/>
            <person name="Jones J.J."/>
            <person name="Joshi V.J."/>
            <person name="Kalu J.K."/>
            <person name="Khan N.K."/>
            <person name="Korchina V.K."/>
            <person name="Kovar C.K."/>
            <person name="Lago L.L."/>
            <person name="Lara F.L."/>
            <person name="Le T.-K.L."/>
            <person name="Lee S.L."/>
            <person name="Legall-Iii F.L."/>
            <person name="Lemon S.L."/>
            <person name="Liu J.L."/>
            <person name="Liu Y.-S.L."/>
            <person name="Liyanage D.L."/>
            <person name="Lopez J.L."/>
            <person name="Lorensuhewa L.L."/>
            <person name="Mata R.M."/>
            <person name="Mathew T.M."/>
            <person name="Mercado C.M."/>
            <person name="Mercado I.M."/>
            <person name="Morales K.M."/>
            <person name="Morgan M.M."/>
            <person name="Munidasa M.M."/>
            <person name="Ngo D.N."/>
            <person name="Nguyen L.N."/>
            <person name="Nguyen T.N."/>
            <person name="Nguyen N.N."/>
            <person name="Obregon M.O."/>
            <person name="Okwuonu G.O."/>
            <person name="Ongeri F.O."/>
            <person name="Onwere C.O."/>
            <person name="Osifeso I.O."/>
            <person name="Parra A.P."/>
            <person name="Patil S.P."/>
            <person name="Perez A.P."/>
            <person name="Perez Y.P."/>
            <person name="Pham C.P."/>
            <person name="Pu L.-L.P."/>
            <person name="Puazo M.P."/>
            <person name="Quiroz J.Q."/>
            <person name="Rouhana J.R."/>
            <person name="Ruiz M.R."/>
            <person name="Ruiz S.-J.R."/>
            <person name="Saada N.S."/>
            <person name="Santibanez J.S."/>
            <person name="Scheel M.S."/>
            <person name="Schneider B.S."/>
            <person name="Simmons D.S."/>
            <person name="Sisson I.S."/>
            <person name="Tang L.-Y.T."/>
            <person name="Thornton R.T."/>
            <person name="Tisius J.T."/>
            <person name="Toledanes G.T."/>
            <person name="Trejos Z.T."/>
            <person name="Usmani K.U."/>
            <person name="Varghese R.V."/>
            <person name="Vattathil S.V."/>
            <person name="Vee V.V."/>
            <person name="Walker D.W."/>
            <person name="Weissenberger G.W."/>
            <person name="White C.W."/>
            <person name="Williams A.W."/>
            <person name="Woodworth J.W."/>
            <person name="Wright R.W."/>
            <person name="Zhu Y.Z."/>
            <person name="Han Y.H."/>
            <person name="Newsham I.N."/>
            <person name="Nazareth L.N."/>
            <person name="Worley K.W."/>
            <person name="Muzny D.M."/>
            <person name="Rogers J.R."/>
            <person name="Gibbs R.G."/>
        </authorList>
    </citation>
    <scope>NUCLEOTIDE SEQUENCE [LARGE SCALE GENOMIC DNA]</scope>
</reference>
<keyword evidence="1" id="KW-0812">Transmembrane</keyword>
<reference evidence="2" key="3">
    <citation type="submission" date="2025-09" db="UniProtKB">
        <authorList>
            <consortium name="Ensembl"/>
        </authorList>
    </citation>
    <scope>IDENTIFICATION</scope>
</reference>
<keyword evidence="3" id="KW-1185">Reference proteome</keyword>
<protein>
    <submittedName>
        <fullName evidence="2">Uncharacterized protein</fullName>
    </submittedName>
</protein>